<dbReference type="Proteomes" id="UP000226192">
    <property type="component" value="Unassembled WGS sequence"/>
</dbReference>
<accession>A0A2C5Y4Q9</accession>
<keyword evidence="1" id="KW-0539">Nucleus</keyword>
<dbReference type="GO" id="GO:0000981">
    <property type="term" value="F:DNA-binding transcription factor activity, RNA polymerase II-specific"/>
    <property type="evidence" value="ECO:0007669"/>
    <property type="project" value="InterPro"/>
</dbReference>
<name>A0A2C5Y4Q9_9HYPO</name>
<evidence type="ECO:0000313" key="5">
    <source>
        <dbReference type="Proteomes" id="UP000226192"/>
    </source>
</evidence>
<dbReference type="InterPro" id="IPR001138">
    <property type="entry name" value="Zn2Cys6_DnaBD"/>
</dbReference>
<dbReference type="CDD" id="cd00067">
    <property type="entry name" value="GAL4"/>
    <property type="match status" value="1"/>
</dbReference>
<evidence type="ECO:0000256" key="1">
    <source>
        <dbReference type="ARBA" id="ARBA00023242"/>
    </source>
</evidence>
<dbReference type="SUPFAM" id="SSF57701">
    <property type="entry name" value="Zn2/Cys6 DNA-binding domain"/>
    <property type="match status" value="1"/>
</dbReference>
<dbReference type="InterPro" id="IPR053175">
    <property type="entry name" value="DHMBA_Reg_Transcription_Factor"/>
</dbReference>
<dbReference type="Gene3D" id="4.10.240.10">
    <property type="entry name" value="Zn(2)-C6 fungal-type DNA-binding domain"/>
    <property type="match status" value="1"/>
</dbReference>
<evidence type="ECO:0000313" key="4">
    <source>
        <dbReference type="EMBL" id="PHH61861.1"/>
    </source>
</evidence>
<sequence>MPNTGKPSQDCHLCRKRRVKCDLGRPGCTRCAKYGVECPGYRDLQDLVFRNGHPGSSDKKRQRRIGARSGSRGSDRPDHGLGSPAGRGRWPVVGEESAMLPRSLGQARTAQSVAIMLDIYSEVRFLVHEYNQASATDGPLFWATHLFSHTYMTNVTLSTAGRAGSEDERKREAALYLNRTLQSVAKGLEKPRAAFQNDLLAAIWVFANYELLVGTLYRGQENSWCLHTRGLYSMLQARGPAQLSSLVGRQAFWPCFNMIVEAFIKNRECPPETESWLGIISATMDAREAYLLPVSIFMAHAARLQARMHAILKERDVDGAARELFSLAHELAAAEEELNRCITASGRHYETNAHDFHMHTIFCSGKLQTQYSLELLADFLTHFGQRHSHSMDKLHGMRLRCLGKMHAAAQCIIDAIPRFLGDLSPQTPPRRHLLVGSIRMIWPAMTVYKAWSALPAQKEAARKALLYIGKEAGLHQALCFLSDFGVLPDEARRPLDWRQGGGALVST</sequence>
<dbReference type="PANTHER" id="PTHR38791">
    <property type="entry name" value="ZN(II)2CYS6 TRANSCRIPTION FACTOR (EUROFUNG)-RELATED-RELATED"/>
    <property type="match status" value="1"/>
</dbReference>
<dbReference type="OrthoDB" id="4491390at2759"/>
<organism evidence="4 5">
    <name type="scientific">Ophiocordyceps australis</name>
    <dbReference type="NCBI Taxonomy" id="1399860"/>
    <lineage>
        <taxon>Eukaryota</taxon>
        <taxon>Fungi</taxon>
        <taxon>Dikarya</taxon>
        <taxon>Ascomycota</taxon>
        <taxon>Pezizomycotina</taxon>
        <taxon>Sordariomycetes</taxon>
        <taxon>Hypocreomycetidae</taxon>
        <taxon>Hypocreales</taxon>
        <taxon>Ophiocordycipitaceae</taxon>
        <taxon>Ophiocordyceps</taxon>
    </lineage>
</organism>
<feature type="region of interest" description="Disordered" evidence="2">
    <location>
        <begin position="49"/>
        <end position="91"/>
    </location>
</feature>
<dbReference type="SMART" id="SM00066">
    <property type="entry name" value="GAL4"/>
    <property type="match status" value="1"/>
</dbReference>
<protein>
    <recommendedName>
        <fullName evidence="3">Zn(2)-C6 fungal-type domain-containing protein</fullName>
    </recommendedName>
</protein>
<dbReference type="InterPro" id="IPR036864">
    <property type="entry name" value="Zn2-C6_fun-type_DNA-bd_sf"/>
</dbReference>
<proteinExistence type="predicted"/>
<dbReference type="PANTHER" id="PTHR38791:SF11">
    <property type="entry name" value="ZN(II)2CYS6 TRANSCRIPTION FACTOR (EUROFUNG)"/>
    <property type="match status" value="1"/>
</dbReference>
<dbReference type="Pfam" id="PF00172">
    <property type="entry name" value="Zn_clus"/>
    <property type="match status" value="1"/>
</dbReference>
<evidence type="ECO:0000256" key="2">
    <source>
        <dbReference type="SAM" id="MobiDB-lite"/>
    </source>
</evidence>
<keyword evidence="5" id="KW-1185">Reference proteome</keyword>
<dbReference type="EMBL" id="NJET01000089">
    <property type="protein sequence ID" value="PHH61861.1"/>
    <property type="molecule type" value="Genomic_DNA"/>
</dbReference>
<dbReference type="GO" id="GO:0008270">
    <property type="term" value="F:zinc ion binding"/>
    <property type="evidence" value="ECO:0007669"/>
    <property type="project" value="InterPro"/>
</dbReference>
<feature type="domain" description="Zn(2)-C6 fungal-type" evidence="3">
    <location>
        <begin position="10"/>
        <end position="38"/>
    </location>
</feature>
<dbReference type="AlphaFoldDB" id="A0A2C5Y4Q9"/>
<gene>
    <name evidence="4" type="ORF">CDD81_7789</name>
</gene>
<dbReference type="STRING" id="1399860.A0A2C5Y4Q9"/>
<reference evidence="4 5" key="1">
    <citation type="submission" date="2017-06" db="EMBL/GenBank/DDBJ databases">
        <title>Ant-infecting Ophiocordyceps genomes reveal a high diversity of potential behavioral manipulation genes and a possible major role for enterotoxins.</title>
        <authorList>
            <person name="De Bekker C."/>
            <person name="Evans H.C."/>
            <person name="Brachmann A."/>
            <person name="Hughes D.P."/>
        </authorList>
    </citation>
    <scope>NUCLEOTIDE SEQUENCE [LARGE SCALE GENOMIC DNA]</scope>
    <source>
        <strain evidence="4 5">Map64</strain>
    </source>
</reference>
<comment type="caution">
    <text evidence="4">The sequence shown here is derived from an EMBL/GenBank/DDBJ whole genome shotgun (WGS) entry which is preliminary data.</text>
</comment>
<evidence type="ECO:0000259" key="3">
    <source>
        <dbReference type="PROSITE" id="PS50048"/>
    </source>
</evidence>
<dbReference type="PROSITE" id="PS50048">
    <property type="entry name" value="ZN2_CY6_FUNGAL_2"/>
    <property type="match status" value="1"/>
</dbReference>